<sequence>MKKRESLPAFSAFSQFNQPTFLFRFLVAFFDHRLVLPSTTVVVAVDIAGFFYAMAAGHTAASPNVFII</sequence>
<dbReference type="RefSeq" id="WP_379842633.1">
    <property type="nucleotide sequence ID" value="NZ_JBHSMA010000001.1"/>
</dbReference>
<gene>
    <name evidence="2" type="ORF">ACFPMF_07090</name>
</gene>
<evidence type="ECO:0000313" key="3">
    <source>
        <dbReference type="Proteomes" id="UP001596106"/>
    </source>
</evidence>
<keyword evidence="1" id="KW-0812">Transmembrane</keyword>
<dbReference type="EMBL" id="JBHSMA010000001">
    <property type="protein sequence ID" value="MFC5409063.1"/>
    <property type="molecule type" value="Genomic_DNA"/>
</dbReference>
<dbReference type="Proteomes" id="UP001596106">
    <property type="component" value="Unassembled WGS sequence"/>
</dbReference>
<reference evidence="3" key="1">
    <citation type="journal article" date="2019" name="Int. J. Syst. Evol. Microbiol.">
        <title>The Global Catalogue of Microorganisms (GCM) 10K type strain sequencing project: providing services to taxonomists for standard genome sequencing and annotation.</title>
        <authorList>
            <consortium name="The Broad Institute Genomics Platform"/>
            <consortium name="The Broad Institute Genome Sequencing Center for Infectious Disease"/>
            <person name="Wu L."/>
            <person name="Ma J."/>
        </authorList>
    </citation>
    <scope>NUCLEOTIDE SEQUENCE [LARGE SCALE GENOMIC DNA]</scope>
    <source>
        <strain evidence="3">CCUG 55250</strain>
    </source>
</reference>
<feature type="transmembrane region" description="Helical" evidence="1">
    <location>
        <begin position="34"/>
        <end position="55"/>
    </location>
</feature>
<evidence type="ECO:0000313" key="2">
    <source>
        <dbReference type="EMBL" id="MFC5409063.1"/>
    </source>
</evidence>
<keyword evidence="1" id="KW-0472">Membrane</keyword>
<name>A0ABW0I718_9BACT</name>
<comment type="caution">
    <text evidence="2">The sequence shown here is derived from an EMBL/GenBank/DDBJ whole genome shotgun (WGS) entry which is preliminary data.</text>
</comment>
<evidence type="ECO:0000256" key="1">
    <source>
        <dbReference type="SAM" id="Phobius"/>
    </source>
</evidence>
<protein>
    <submittedName>
        <fullName evidence="2">Uncharacterized protein</fullName>
    </submittedName>
</protein>
<organism evidence="2 3">
    <name type="scientific">Larkinella bovis</name>
    <dbReference type="NCBI Taxonomy" id="683041"/>
    <lineage>
        <taxon>Bacteria</taxon>
        <taxon>Pseudomonadati</taxon>
        <taxon>Bacteroidota</taxon>
        <taxon>Cytophagia</taxon>
        <taxon>Cytophagales</taxon>
        <taxon>Spirosomataceae</taxon>
        <taxon>Larkinella</taxon>
    </lineage>
</organism>
<keyword evidence="1" id="KW-1133">Transmembrane helix</keyword>
<accession>A0ABW0I718</accession>
<keyword evidence="3" id="KW-1185">Reference proteome</keyword>
<proteinExistence type="predicted"/>